<gene>
    <name evidence="2" type="ORF">BDV95DRAFT_600052</name>
</gene>
<name>A0A7C8LZV4_9PLEO</name>
<proteinExistence type="predicted"/>
<comment type="caution">
    <text evidence="2">The sequence shown here is derived from an EMBL/GenBank/DDBJ whole genome shotgun (WGS) entry which is preliminary data.</text>
</comment>
<protein>
    <submittedName>
        <fullName evidence="2">Uncharacterized protein</fullName>
    </submittedName>
</protein>
<feature type="region of interest" description="Disordered" evidence="1">
    <location>
        <begin position="24"/>
        <end position="55"/>
    </location>
</feature>
<evidence type="ECO:0000313" key="3">
    <source>
        <dbReference type="Proteomes" id="UP000481861"/>
    </source>
</evidence>
<dbReference type="AlphaFoldDB" id="A0A7C8LZV4"/>
<feature type="region of interest" description="Disordered" evidence="1">
    <location>
        <begin position="150"/>
        <end position="247"/>
    </location>
</feature>
<feature type="compositionally biased region" description="Gly residues" evidence="1">
    <location>
        <begin position="150"/>
        <end position="168"/>
    </location>
</feature>
<keyword evidence="3" id="KW-1185">Reference proteome</keyword>
<reference evidence="2 3" key="1">
    <citation type="submission" date="2020-01" db="EMBL/GenBank/DDBJ databases">
        <authorList>
            <consortium name="DOE Joint Genome Institute"/>
            <person name="Haridas S."/>
            <person name="Albert R."/>
            <person name="Binder M."/>
            <person name="Bloem J."/>
            <person name="Labutti K."/>
            <person name="Salamov A."/>
            <person name="Andreopoulos B."/>
            <person name="Baker S.E."/>
            <person name="Barry K."/>
            <person name="Bills G."/>
            <person name="Bluhm B.H."/>
            <person name="Cannon C."/>
            <person name="Castanera R."/>
            <person name="Culley D.E."/>
            <person name="Daum C."/>
            <person name="Ezra D."/>
            <person name="Gonzalez J.B."/>
            <person name="Henrissat B."/>
            <person name="Kuo A."/>
            <person name="Liang C."/>
            <person name="Lipzen A."/>
            <person name="Lutzoni F."/>
            <person name="Magnuson J."/>
            <person name="Mondo S."/>
            <person name="Nolan M."/>
            <person name="Ohm R."/>
            <person name="Pangilinan J."/>
            <person name="Park H.-J.H."/>
            <person name="Ramirez L."/>
            <person name="Alfaro M."/>
            <person name="Sun H."/>
            <person name="Tritt A."/>
            <person name="Yoshinaga Y."/>
            <person name="Zwiers L.-H.L."/>
            <person name="Turgeon B.G."/>
            <person name="Goodwin S.B."/>
            <person name="Spatafora J.W."/>
            <person name="Crous P.W."/>
            <person name="Grigoriev I.V."/>
        </authorList>
    </citation>
    <scope>NUCLEOTIDE SEQUENCE [LARGE SCALE GENOMIC DNA]</scope>
    <source>
        <strain evidence="2 3">CBS 611.86</strain>
    </source>
</reference>
<evidence type="ECO:0000313" key="2">
    <source>
        <dbReference type="EMBL" id="KAF2865040.1"/>
    </source>
</evidence>
<evidence type="ECO:0000256" key="1">
    <source>
        <dbReference type="SAM" id="MobiDB-lite"/>
    </source>
</evidence>
<feature type="compositionally biased region" description="Gly residues" evidence="1">
    <location>
        <begin position="177"/>
        <end position="235"/>
    </location>
</feature>
<accession>A0A7C8LZV4</accession>
<dbReference type="Proteomes" id="UP000481861">
    <property type="component" value="Unassembled WGS sequence"/>
</dbReference>
<organism evidence="2 3">
    <name type="scientific">Massariosphaeria phaeospora</name>
    <dbReference type="NCBI Taxonomy" id="100035"/>
    <lineage>
        <taxon>Eukaryota</taxon>
        <taxon>Fungi</taxon>
        <taxon>Dikarya</taxon>
        <taxon>Ascomycota</taxon>
        <taxon>Pezizomycotina</taxon>
        <taxon>Dothideomycetes</taxon>
        <taxon>Pleosporomycetidae</taxon>
        <taxon>Pleosporales</taxon>
        <taxon>Pleosporales incertae sedis</taxon>
        <taxon>Massariosphaeria</taxon>
    </lineage>
</organism>
<dbReference type="EMBL" id="JAADJZ010000037">
    <property type="protein sequence ID" value="KAF2865040.1"/>
    <property type="molecule type" value="Genomic_DNA"/>
</dbReference>
<sequence length="247" mass="24633">MSDGSHQRRLAHRVHIEQALRAAHRTHQEAFAAHQAPRRNGAHSPSNPRGIPYDDPNHPFWQQYAAHEPEHLSEAQLQQLIQQMGLSDAEAHSVRVANEQEDGAEDVIGMIRACRVYGMEWGPGGGMGGMGMGMGMGAGRGGGGGRGFGSGGMGGSVHGRGGGRGFGSSSGHHGRGGRGSGRGFGTGGGGRASMGGFGTGGGGGGRGFGTGGGGRGSMGGFGTGGRGGRGSGFGGNASATGFQGFHG</sequence>